<name>A0A0P7YVV2_9BACT</name>
<dbReference type="Proteomes" id="UP000050421">
    <property type="component" value="Unassembled WGS sequence"/>
</dbReference>
<gene>
    <name evidence="1" type="ORF">HLUCCX10_00480</name>
</gene>
<dbReference type="AlphaFoldDB" id="A0A0P7YVV2"/>
<reference evidence="1 2" key="1">
    <citation type="submission" date="2015-09" db="EMBL/GenBank/DDBJ databases">
        <title>Identification and resolution of microdiversity through metagenomic sequencing of parallel consortia.</title>
        <authorList>
            <person name="Nelson W.C."/>
            <person name="Romine M.F."/>
            <person name="Lindemann S.R."/>
        </authorList>
    </citation>
    <scope>NUCLEOTIDE SEQUENCE [LARGE SCALE GENOMIC DNA]</scope>
    <source>
        <strain evidence="1">HL-49</strain>
    </source>
</reference>
<dbReference type="OrthoDB" id="828264at2"/>
<dbReference type="eggNOG" id="ENOG5033BNC">
    <property type="taxonomic scope" value="Bacteria"/>
</dbReference>
<protein>
    <recommendedName>
        <fullName evidence="3">Lacal_2735 family protein</fullName>
    </recommendedName>
</protein>
<sequence length="54" mass="6291">MFGLFKKKSEKEKLQELYKKTLEKAHKLSHSDRTAADKLMAEAEEIAKKIDNIQ</sequence>
<dbReference type="NCBIfam" id="NF033487">
    <property type="entry name" value="Lacal_2735_fam"/>
    <property type="match status" value="1"/>
</dbReference>
<dbReference type="InterPro" id="IPR045493">
    <property type="entry name" value="DUF6435"/>
</dbReference>
<dbReference type="PATRIC" id="fig|1305737.6.peg.554"/>
<accession>A0A0P7YVV2</accession>
<dbReference type="EMBL" id="LJXT01000002">
    <property type="protein sequence ID" value="KPQ20076.1"/>
    <property type="molecule type" value="Genomic_DNA"/>
</dbReference>
<evidence type="ECO:0000313" key="2">
    <source>
        <dbReference type="Proteomes" id="UP000050421"/>
    </source>
</evidence>
<comment type="caution">
    <text evidence="1">The sequence shown here is derived from an EMBL/GenBank/DDBJ whole genome shotgun (WGS) entry which is preliminary data.</text>
</comment>
<dbReference type="STRING" id="1305737.GCA_000526355_00505"/>
<evidence type="ECO:0008006" key="3">
    <source>
        <dbReference type="Google" id="ProtNLM"/>
    </source>
</evidence>
<organism evidence="1 2">
    <name type="scientific">Algoriphagus marincola HL-49</name>
    <dbReference type="NCBI Taxonomy" id="1305737"/>
    <lineage>
        <taxon>Bacteria</taxon>
        <taxon>Pseudomonadati</taxon>
        <taxon>Bacteroidota</taxon>
        <taxon>Cytophagia</taxon>
        <taxon>Cytophagales</taxon>
        <taxon>Cyclobacteriaceae</taxon>
        <taxon>Algoriphagus</taxon>
    </lineage>
</organism>
<dbReference type="Pfam" id="PF20027">
    <property type="entry name" value="DUF6435"/>
    <property type="match status" value="1"/>
</dbReference>
<evidence type="ECO:0000313" key="1">
    <source>
        <dbReference type="EMBL" id="KPQ20076.1"/>
    </source>
</evidence>
<proteinExistence type="predicted"/>